<name>A0A193GJU0_9BORD</name>
<keyword evidence="2" id="KW-1185">Reference proteome</keyword>
<dbReference type="EMBL" id="CP016172">
    <property type="protein sequence ID" value="ANN79529.1"/>
    <property type="molecule type" value="Genomic_DNA"/>
</dbReference>
<dbReference type="OrthoDB" id="7451512at2"/>
<dbReference type="AlphaFoldDB" id="A0A193GJU0"/>
<sequence length="91" mass="10533">MKAELIHQFKSVGEDGIIEMIVWKLPSPVPPSEHLYKYRLVYIADDTRVVGYDNERGKGDHCHLDGDQLPYTFVSVEQLIEDFIAEVSRRK</sequence>
<gene>
    <name evidence="1" type="ORF">BAU07_22550</name>
</gene>
<dbReference type="KEGG" id="bfz:BAU07_22550"/>
<accession>A0A193GJU0</accession>
<reference evidence="1 2" key="1">
    <citation type="submission" date="2016-06" db="EMBL/GenBank/DDBJ databases">
        <title>Complete genome sequences of Bordetella bronchialis and Bordetella flabilis.</title>
        <authorList>
            <person name="LiPuma J.J."/>
            <person name="Spilker T."/>
        </authorList>
    </citation>
    <scope>NUCLEOTIDE SEQUENCE [LARGE SCALE GENOMIC DNA]</scope>
    <source>
        <strain evidence="1 2">AU10664</strain>
    </source>
</reference>
<dbReference type="Pfam" id="PF20126">
    <property type="entry name" value="TumE"/>
    <property type="match status" value="1"/>
</dbReference>
<proteinExistence type="predicted"/>
<organism evidence="1 2">
    <name type="scientific">Bordetella flabilis</name>
    <dbReference type="NCBI Taxonomy" id="463014"/>
    <lineage>
        <taxon>Bacteria</taxon>
        <taxon>Pseudomonadati</taxon>
        <taxon>Pseudomonadota</taxon>
        <taxon>Betaproteobacteria</taxon>
        <taxon>Burkholderiales</taxon>
        <taxon>Alcaligenaceae</taxon>
        <taxon>Bordetella</taxon>
    </lineage>
</organism>
<evidence type="ECO:0000313" key="1">
    <source>
        <dbReference type="EMBL" id="ANN79529.1"/>
    </source>
</evidence>
<dbReference type="RefSeq" id="WP_066662754.1">
    <property type="nucleotide sequence ID" value="NZ_CBCSCL010000042.1"/>
</dbReference>
<dbReference type="STRING" id="463014.BAU07_22550"/>
<dbReference type="InterPro" id="IPR045397">
    <property type="entry name" value="TumE-like"/>
</dbReference>
<evidence type="ECO:0000313" key="2">
    <source>
        <dbReference type="Proteomes" id="UP000091926"/>
    </source>
</evidence>
<protein>
    <submittedName>
        <fullName evidence="1">Uncharacterized protein</fullName>
    </submittedName>
</protein>
<dbReference type="Proteomes" id="UP000091926">
    <property type="component" value="Chromosome"/>
</dbReference>